<dbReference type="OMA" id="HNRRFVG"/>
<feature type="compositionally biased region" description="Polar residues" evidence="11">
    <location>
        <begin position="1754"/>
        <end position="1776"/>
    </location>
</feature>
<dbReference type="SMART" id="SM00448">
    <property type="entry name" value="REC"/>
    <property type="match status" value="1"/>
</dbReference>
<evidence type="ECO:0000259" key="15">
    <source>
        <dbReference type="PROSITE" id="PS51285"/>
    </source>
</evidence>
<feature type="domain" description="AGC-kinase C-terminal" evidence="15">
    <location>
        <begin position="1263"/>
        <end position="1381"/>
    </location>
</feature>
<dbReference type="GO" id="GO:0000160">
    <property type="term" value="P:phosphorelay signal transduction system"/>
    <property type="evidence" value="ECO:0007669"/>
    <property type="project" value="InterPro"/>
</dbReference>
<feature type="region of interest" description="Disordered" evidence="11">
    <location>
        <begin position="384"/>
        <end position="421"/>
    </location>
</feature>
<feature type="compositionally biased region" description="Polar residues" evidence="11">
    <location>
        <begin position="2161"/>
        <end position="2172"/>
    </location>
</feature>
<feature type="compositionally biased region" description="Low complexity" evidence="11">
    <location>
        <begin position="1393"/>
        <end position="1423"/>
    </location>
</feature>
<evidence type="ECO:0000259" key="12">
    <source>
        <dbReference type="PROSITE" id="PS50011"/>
    </source>
</evidence>
<dbReference type="GO" id="GO:1901992">
    <property type="term" value="P:positive regulation of mitotic cell cycle phase transition"/>
    <property type="evidence" value="ECO:0007669"/>
    <property type="project" value="UniProtKB-ARBA"/>
</dbReference>
<evidence type="ECO:0000256" key="5">
    <source>
        <dbReference type="ARBA" id="ARBA00022741"/>
    </source>
</evidence>
<dbReference type="CDD" id="cd17546">
    <property type="entry name" value="REC_hyHK_CKI1_RcsC-like"/>
    <property type="match status" value="1"/>
</dbReference>
<dbReference type="Gene3D" id="3.30.450.20">
    <property type="entry name" value="PAS domain"/>
    <property type="match status" value="1"/>
</dbReference>
<dbReference type="PANTHER" id="PTHR24356:SF1">
    <property type="entry name" value="SERINE_THREONINE-PROTEIN KINASE GREATWALL"/>
    <property type="match status" value="1"/>
</dbReference>
<dbReference type="GO" id="GO:0005634">
    <property type="term" value="C:nucleus"/>
    <property type="evidence" value="ECO:0007669"/>
    <property type="project" value="TreeGrafter"/>
</dbReference>
<dbReference type="STRING" id="502780.C1FZN9"/>
<feature type="region of interest" description="Disordered" evidence="11">
    <location>
        <begin position="681"/>
        <end position="803"/>
    </location>
</feature>
<dbReference type="EC" id="2.7.11.1" evidence="1"/>
<evidence type="ECO:0000256" key="1">
    <source>
        <dbReference type="ARBA" id="ARBA00012513"/>
    </source>
</evidence>
<keyword evidence="6 16" id="KW-0418">Kinase</keyword>
<dbReference type="FunFam" id="3.40.50.2300:FF:000139">
    <property type="entry name" value="Serine threonine protein kinase"/>
    <property type="match status" value="1"/>
</dbReference>
<feature type="compositionally biased region" description="Polar residues" evidence="11">
    <location>
        <begin position="1858"/>
        <end position="1872"/>
    </location>
</feature>
<evidence type="ECO:0000256" key="8">
    <source>
        <dbReference type="ARBA" id="ARBA00047899"/>
    </source>
</evidence>
<dbReference type="FunFam" id="1.10.510.10:FF:000664">
    <property type="entry name" value="Serine threonine protein kinase"/>
    <property type="match status" value="1"/>
</dbReference>
<comment type="catalytic activity">
    <reaction evidence="9">
        <text>L-seryl-[protein] + ATP = O-phospho-L-seryl-[protein] + ADP + H(+)</text>
        <dbReference type="Rhea" id="RHEA:17989"/>
        <dbReference type="Rhea" id="RHEA-COMP:9863"/>
        <dbReference type="Rhea" id="RHEA-COMP:11604"/>
        <dbReference type="ChEBI" id="CHEBI:15378"/>
        <dbReference type="ChEBI" id="CHEBI:29999"/>
        <dbReference type="ChEBI" id="CHEBI:30616"/>
        <dbReference type="ChEBI" id="CHEBI:83421"/>
        <dbReference type="ChEBI" id="CHEBI:456216"/>
        <dbReference type="EC" id="2.7.11.1"/>
    </reaction>
</comment>
<dbReference type="FunCoup" id="C1FZN9">
    <property type="interactions" value="183"/>
</dbReference>
<evidence type="ECO:0000256" key="4">
    <source>
        <dbReference type="ARBA" id="ARBA00022679"/>
    </source>
</evidence>
<feature type="domain" description="PAS" evidence="14">
    <location>
        <begin position="62"/>
        <end position="107"/>
    </location>
</feature>
<feature type="region of interest" description="Disordered" evidence="11">
    <location>
        <begin position="1513"/>
        <end position="1566"/>
    </location>
</feature>
<dbReference type="eggNOG" id="KOG0605">
    <property type="taxonomic scope" value="Eukaryota"/>
</dbReference>
<dbReference type="RefSeq" id="XP_010755687.1">
    <property type="nucleotide sequence ID" value="XM_010757385.1"/>
</dbReference>
<dbReference type="Proteomes" id="UP000001628">
    <property type="component" value="Unassembled WGS sequence"/>
</dbReference>
<dbReference type="KEGG" id="pbn:PADG_00079"/>
<keyword evidence="5" id="KW-0547">Nucleotide-binding</keyword>
<comment type="caution">
    <text evidence="10">Lacks conserved residue(s) required for the propagation of feature annotation.</text>
</comment>
<dbReference type="SMART" id="SM00133">
    <property type="entry name" value="S_TK_X"/>
    <property type="match status" value="1"/>
</dbReference>
<evidence type="ECO:0000256" key="9">
    <source>
        <dbReference type="ARBA" id="ARBA00048679"/>
    </source>
</evidence>
<dbReference type="InterPro" id="IPR035965">
    <property type="entry name" value="PAS-like_dom_sf"/>
</dbReference>
<keyword evidence="17" id="KW-1185">Reference proteome</keyword>
<name>C1FZN9_PARBD</name>
<feature type="region of interest" description="Disordered" evidence="11">
    <location>
        <begin position="1"/>
        <end position="51"/>
    </location>
</feature>
<feature type="region of interest" description="Disordered" evidence="11">
    <location>
        <begin position="1393"/>
        <end position="1501"/>
    </location>
</feature>
<dbReference type="InterPro" id="IPR001789">
    <property type="entry name" value="Sig_transdc_resp-reg_receiver"/>
</dbReference>
<dbReference type="EMBL" id="KN275957">
    <property type="protein sequence ID" value="EEH43790.2"/>
    <property type="molecule type" value="Genomic_DNA"/>
</dbReference>
<feature type="compositionally biased region" description="Polar residues" evidence="11">
    <location>
        <begin position="2070"/>
        <end position="2091"/>
    </location>
</feature>
<dbReference type="FunFam" id="3.30.200.20:FF:001008">
    <property type="entry name" value="Serine/threonine-protein kinase cek1"/>
    <property type="match status" value="1"/>
</dbReference>
<dbReference type="InterPro" id="IPR000014">
    <property type="entry name" value="PAS"/>
</dbReference>
<dbReference type="SUPFAM" id="SSF56112">
    <property type="entry name" value="Protein kinase-like (PK-like)"/>
    <property type="match status" value="1"/>
</dbReference>
<feature type="compositionally biased region" description="Low complexity" evidence="11">
    <location>
        <begin position="788"/>
        <end position="797"/>
    </location>
</feature>
<dbReference type="Gene3D" id="1.10.510.10">
    <property type="entry name" value="Transferase(Phosphotransferase) domain 1"/>
    <property type="match status" value="2"/>
</dbReference>
<keyword evidence="2" id="KW-0723">Serine/threonine-protein kinase</keyword>
<feature type="domain" description="Response regulatory" evidence="13">
    <location>
        <begin position="1621"/>
        <end position="1735"/>
    </location>
</feature>
<proteinExistence type="predicted"/>
<dbReference type="PROSITE" id="PS50011">
    <property type="entry name" value="PROTEIN_KINASE_DOM"/>
    <property type="match status" value="1"/>
</dbReference>
<feature type="compositionally biased region" description="Low complexity" evidence="11">
    <location>
        <begin position="622"/>
        <end position="634"/>
    </location>
</feature>
<feature type="compositionally biased region" description="Polar residues" evidence="11">
    <location>
        <begin position="1"/>
        <end position="11"/>
    </location>
</feature>
<feature type="compositionally biased region" description="Polar residues" evidence="11">
    <location>
        <begin position="1114"/>
        <end position="1137"/>
    </location>
</feature>
<accession>C1FZN9</accession>
<dbReference type="PROSITE" id="PS51285">
    <property type="entry name" value="AGC_KINASE_CTER"/>
    <property type="match status" value="1"/>
</dbReference>
<dbReference type="GeneID" id="22579975"/>
<dbReference type="CDD" id="cd00130">
    <property type="entry name" value="PAS"/>
    <property type="match status" value="1"/>
</dbReference>
<feature type="compositionally biased region" description="Polar residues" evidence="11">
    <location>
        <begin position="745"/>
        <end position="758"/>
    </location>
</feature>
<dbReference type="Gene3D" id="3.40.50.2300">
    <property type="match status" value="1"/>
</dbReference>
<feature type="compositionally biased region" description="Polar residues" evidence="11">
    <location>
        <begin position="1043"/>
        <end position="1054"/>
    </location>
</feature>
<feature type="compositionally biased region" description="Acidic residues" evidence="11">
    <location>
        <begin position="1904"/>
        <end position="1914"/>
    </location>
</feature>
<dbReference type="SUPFAM" id="SSF52172">
    <property type="entry name" value="CheY-like"/>
    <property type="match status" value="1"/>
</dbReference>
<dbReference type="PANTHER" id="PTHR24356">
    <property type="entry name" value="SERINE/THREONINE-PROTEIN KINASE"/>
    <property type="match status" value="1"/>
</dbReference>
<feature type="compositionally biased region" description="Low complexity" evidence="11">
    <location>
        <begin position="386"/>
        <end position="407"/>
    </location>
</feature>
<dbReference type="GO" id="GO:0004674">
    <property type="term" value="F:protein serine/threonine kinase activity"/>
    <property type="evidence" value="ECO:0007669"/>
    <property type="project" value="UniProtKB-KW"/>
</dbReference>
<protein>
    <recommendedName>
        <fullName evidence="1">non-specific serine/threonine protein kinase</fullName>
        <ecNumber evidence="1">2.7.11.1</ecNumber>
    </recommendedName>
</protein>
<dbReference type="InterPro" id="IPR011006">
    <property type="entry name" value="CheY-like_superfamily"/>
</dbReference>
<feature type="compositionally biased region" description="Low complexity" evidence="11">
    <location>
        <begin position="1533"/>
        <end position="1546"/>
    </location>
</feature>
<feature type="compositionally biased region" description="Low complexity" evidence="11">
    <location>
        <begin position="1476"/>
        <end position="1489"/>
    </location>
</feature>
<evidence type="ECO:0000259" key="14">
    <source>
        <dbReference type="PROSITE" id="PS50112"/>
    </source>
</evidence>
<dbReference type="FunFam" id="1.10.510.10:FF:000340">
    <property type="entry name" value="Serine threonine protein kinase"/>
    <property type="match status" value="1"/>
</dbReference>
<dbReference type="Pfam" id="PF00069">
    <property type="entry name" value="Pkinase"/>
    <property type="match status" value="2"/>
</dbReference>
<evidence type="ECO:0000256" key="3">
    <source>
        <dbReference type="ARBA" id="ARBA00022553"/>
    </source>
</evidence>
<gene>
    <name evidence="16" type="ORF">PADG_00079</name>
</gene>
<dbReference type="Pfam" id="PF00072">
    <property type="entry name" value="Response_reg"/>
    <property type="match status" value="1"/>
</dbReference>
<evidence type="ECO:0000256" key="11">
    <source>
        <dbReference type="SAM" id="MobiDB-lite"/>
    </source>
</evidence>
<evidence type="ECO:0000256" key="7">
    <source>
        <dbReference type="ARBA" id="ARBA00022840"/>
    </source>
</evidence>
<dbReference type="GO" id="GO:0005737">
    <property type="term" value="C:cytoplasm"/>
    <property type="evidence" value="ECO:0007669"/>
    <property type="project" value="TreeGrafter"/>
</dbReference>
<keyword evidence="3" id="KW-0597">Phosphoprotein</keyword>
<dbReference type="HOGENOM" id="CLU_000709_0_0_1"/>
<feature type="region of interest" description="Disordered" evidence="11">
    <location>
        <begin position="2154"/>
        <end position="2225"/>
    </location>
</feature>
<feature type="domain" description="Protein kinase" evidence="12">
    <location>
        <begin position="812"/>
        <end position="1262"/>
    </location>
</feature>
<reference evidence="16 17" key="1">
    <citation type="journal article" date="2011" name="PLoS Genet.">
        <title>Comparative genomic analysis of human fungal pathogens causing paracoccidioidomycosis.</title>
        <authorList>
            <person name="Desjardins C.A."/>
            <person name="Champion M.D."/>
            <person name="Holder J.W."/>
            <person name="Muszewska A."/>
            <person name="Goldberg J."/>
            <person name="Bailao A.M."/>
            <person name="Brigido M.M."/>
            <person name="Ferreira M.E."/>
            <person name="Garcia A.M."/>
            <person name="Grynberg M."/>
            <person name="Gujja S."/>
            <person name="Heiman D.I."/>
            <person name="Henn M.R."/>
            <person name="Kodira C.D."/>
            <person name="Leon-Narvaez H."/>
            <person name="Longo L.V."/>
            <person name="Ma L.J."/>
            <person name="Malavazi I."/>
            <person name="Matsuo A.L."/>
            <person name="Morais F.V."/>
            <person name="Pereira M."/>
            <person name="Rodriguez-Brito S."/>
            <person name="Sakthikumar S."/>
            <person name="Salem-Izacc S.M."/>
            <person name="Sykes S.M."/>
            <person name="Teixeira M.M."/>
            <person name="Vallejo M.C."/>
            <person name="Walter M.E."/>
            <person name="Yandava C."/>
            <person name="Young S."/>
            <person name="Zeng Q."/>
            <person name="Zucker J."/>
            <person name="Felipe M.S."/>
            <person name="Goldman G.H."/>
            <person name="Haas B.J."/>
            <person name="McEwen J.G."/>
            <person name="Nino-Vega G."/>
            <person name="Puccia R."/>
            <person name="San-Blas G."/>
            <person name="Soares C.M."/>
            <person name="Birren B.W."/>
            <person name="Cuomo C.A."/>
        </authorList>
    </citation>
    <scope>NUCLEOTIDE SEQUENCE [LARGE SCALE GENOMIC DNA]</scope>
    <source>
        <strain evidence="16 17">Pb18</strain>
    </source>
</reference>
<dbReference type="CDD" id="cd05611">
    <property type="entry name" value="STKc_Rim15_like"/>
    <property type="match status" value="1"/>
</dbReference>
<evidence type="ECO:0000259" key="13">
    <source>
        <dbReference type="PROSITE" id="PS50110"/>
    </source>
</evidence>
<evidence type="ECO:0000313" key="17">
    <source>
        <dbReference type="Proteomes" id="UP000001628"/>
    </source>
</evidence>
<dbReference type="GO" id="GO:0005524">
    <property type="term" value="F:ATP binding"/>
    <property type="evidence" value="ECO:0007669"/>
    <property type="project" value="UniProtKB-KW"/>
</dbReference>
<dbReference type="Gene3D" id="3.30.200.20">
    <property type="entry name" value="Phosphorylase Kinase, domain 1"/>
    <property type="match status" value="2"/>
</dbReference>
<dbReference type="VEuPathDB" id="FungiDB:PADG_00079"/>
<dbReference type="InParanoid" id="C1FZN9"/>
<feature type="region of interest" description="Disordered" evidence="11">
    <location>
        <begin position="1818"/>
        <end position="1943"/>
    </location>
</feature>
<feature type="compositionally biased region" description="Basic and acidic residues" evidence="11">
    <location>
        <begin position="2201"/>
        <end position="2225"/>
    </location>
</feature>
<evidence type="ECO:0000313" key="16">
    <source>
        <dbReference type="EMBL" id="EEH43790.2"/>
    </source>
</evidence>
<evidence type="ECO:0000256" key="10">
    <source>
        <dbReference type="PROSITE-ProRule" id="PRU00169"/>
    </source>
</evidence>
<dbReference type="PROSITE" id="PS50112">
    <property type="entry name" value="PAS"/>
    <property type="match status" value="1"/>
</dbReference>
<feature type="region of interest" description="Disordered" evidence="11">
    <location>
        <begin position="1754"/>
        <end position="1805"/>
    </location>
</feature>
<organism evidence="16 17">
    <name type="scientific">Paracoccidioides brasiliensis (strain Pb18)</name>
    <dbReference type="NCBI Taxonomy" id="502780"/>
    <lineage>
        <taxon>Eukaryota</taxon>
        <taxon>Fungi</taxon>
        <taxon>Dikarya</taxon>
        <taxon>Ascomycota</taxon>
        <taxon>Pezizomycotina</taxon>
        <taxon>Eurotiomycetes</taxon>
        <taxon>Eurotiomycetidae</taxon>
        <taxon>Onygenales</taxon>
        <taxon>Ajellomycetaceae</taxon>
        <taxon>Paracoccidioides</taxon>
    </lineage>
</organism>
<feature type="compositionally biased region" description="Low complexity" evidence="11">
    <location>
        <begin position="554"/>
        <end position="566"/>
    </location>
</feature>
<sequence>MADNGAENTPVTPTPPRFLSPPAITALKQEAREASAACSSSGGTGPCPHPMERTISQDIREERQDLKEAAEQTLNVIIDLNLDGRIKWVSPSWKEVVGTNVEDVEGRLISELVLDNKTAFDRAIESMKIDDSKSHIVRFAVKTGPASFLRREVGEEEPVEVKQVAVKEKVEEGKVGEGLEREEQEAVALEAEVKAEVERVDTFQVQDRLVQHEKDERAAGQAREDKDHILNLEGQGIMVFGRSPSTESHTMWMLRPSTQPREVTIDLPPVLVESLGVGAEVLANYLTALAESGSRDPNHVPLPPPVLCRICERQIPPWWFEKHSELCLQEHGAEMDVQMAQDNLNEHRHAIVKILDALEARKIRSSSGDSNLFAGPQAEYKNLPIGPSQLSSGLTSGSSSSSGTPPLSRDPSTSGLGHTRTRSSFAVRRPLARIVELILDLCDTALEINTPALKEARTEVGEEIRTQSPQSESRISQVLQWQSPSSNTLEQEQGLAALSADTERFARAKVDAVFRHRQIVEYSERIRVEFTVLVQECISAAMSKAERIAAGELSDSSGSSSSINGDSQDELRDLSLSHTPDPLSITSGQPLLLPSSSGITAALRVSSEPSLVTASPDRPQPSSVAVSTRSSSPVECPTPRSHKSVGGLLNHPQTSKRGSLLAESDAGDSDCSVLSSVVAGTRCTESPSSERGVSRAASSKGRKRQSLILPGMSVSPRRESPARNQPHSPLRLSKPRLSMGESFPSPMTSPLLSNSDLGSQQYYPPPSSHHHHHRRLSSATSPDLNKTPVSPHLSSVSHPPPPRAVAPSIKDFEIIKPISKGAFGSVYLSKKKSTGEYFAIKVLKKADMVVKNQVTNVKAERAIMMWQGESDFVAKLYWTFSSKDYLYLVMEYLNGGDCASLVKVLGGLSEDWAKKYIAEVVLGIEHLHERGIVHRDLKPDNLLIDQKGHLKLTDFGLSRMGLVGRQKRILKNPNESAPDLLKTGPFTRATSLASSRSASFDFPATASPNSTPSMTPEVPMFVNQPSYFSLNKEPSFNRETSRRTSGYRSDSGGSDTLAGMFRGFSLYESGETSYPMSFQQQQQQQPQFLVPQPGRSIEEETQSEGSDSPHLYPLQTSTSCPSSSVTGQHGTPPQQSIIPPPMALFDPEDHNRRFVGTPDYLAPETINGVGQDEMSDWWSLGCILFEFLYGYPPFNASTPDEVFENILNRRINWPDEADELVTPEAKDLMNGLMTINPAQRLGSNASEKYPNGGAEVRAHPWFADINWDTLLEDEAQFVPAVENPEDTEYFDARGATLQSFTEELEGQLSPPPATGADYPDRPHDALYKVRTQVNSLKRGLVPLHIPPHVRDPRSRRLSEPVPADDFGNFNFKNLPILERANKDVIQKLRMEAMQAQQRQAPNNTPASSSGPSLEGSPLLPMPLQRTLSQNKVANRPASPSSLSQANSSSPSRPSQPSSPLMVQFSTGQNHERRKTSGSSSTYSHQSSGSLQPGSFPEPPRLVTNFKMSMSAASSPVKYVKPPTPSPEKSNQPRQSSASTSRSRSQTVGSQDSEAPPLPKEPFVPGHHKRRSQLFDISPSSSDNEDPRTKAKALLKVQRRRQSSRRLSQINLVEGPYFRPLDVLICEDHPVSKLVMERLFEKLRCRTITAVNGSEAMRYALSEVQFDIIMIEFRLPQLNGADVARMIRDTKSVNTHTPIICCTGYLKDLPETHHFDALIEKPPTLSKLTEALCKFCQWKPPPKDHPLSSHNPILSTGVTRQPSLMQTEDSPSSTSSGFLAMPTGSYRGSSREDSISSSYFGDAESVRPDELPVGISRQAADDWGNSQGSASGLGISDEPVIPRTEPIIMSSPPPIHSTLYATSAPSTTMTGTAGMSVRTPRNYPFVEEVHAKRESQERRRRYEGDESGDDEDEELGFNSQNRISPQCARGKSKRSGSKLGTEMMRTNSRGSVVSDAGEALGADHVGEDAGVITINSSEGGTGKLLTTTRTPSSLVGVLGPSIDIVEEGLGGLRISEERLETLPEDRDQEVSCVSADPFVTTSPARAIFQSPKPIRSSDVEAGRAYIKTEKSSSVQRHQVAEPNSQPQQSDPGNTAHGFAIMATTPPLASMFPHTITSSTTMATTPPNTAIKQQQHPDANLTTHLHDKDITPRPQTAVAASGFNPSKVRSTPSPDTYGAGSGAVSGTSDHHEAEGESEVTPRASERDRSREKSRERRLLGLDWIRRT</sequence>
<feature type="region of interest" description="Disordered" evidence="11">
    <location>
        <begin position="2068"/>
        <end position="2097"/>
    </location>
</feature>
<feature type="region of interest" description="Disordered" evidence="11">
    <location>
        <begin position="1095"/>
        <end position="1138"/>
    </location>
</feature>
<dbReference type="OrthoDB" id="162894at2759"/>
<dbReference type="SUPFAM" id="SSF55785">
    <property type="entry name" value="PYP-like sensor domain (PAS domain)"/>
    <property type="match status" value="1"/>
</dbReference>
<keyword evidence="7" id="KW-0067">ATP-binding</keyword>
<feature type="region of interest" description="Disordered" evidence="11">
    <location>
        <begin position="551"/>
        <end position="591"/>
    </location>
</feature>
<dbReference type="PROSITE" id="PS00108">
    <property type="entry name" value="PROTEIN_KINASE_ST"/>
    <property type="match status" value="1"/>
</dbReference>
<dbReference type="PROSITE" id="PS50110">
    <property type="entry name" value="RESPONSE_REGULATORY"/>
    <property type="match status" value="1"/>
</dbReference>
<feature type="compositionally biased region" description="Basic and acidic residues" evidence="11">
    <location>
        <begin position="1886"/>
        <end position="1903"/>
    </location>
</feature>
<dbReference type="InterPro" id="IPR000719">
    <property type="entry name" value="Prot_kinase_dom"/>
</dbReference>
<dbReference type="InterPro" id="IPR011009">
    <property type="entry name" value="Kinase-like_dom_sf"/>
</dbReference>
<feature type="region of interest" description="Disordered" evidence="11">
    <location>
        <begin position="1031"/>
        <end position="1055"/>
    </location>
</feature>
<dbReference type="InterPro" id="IPR000961">
    <property type="entry name" value="AGC-kinase_C"/>
</dbReference>
<feature type="compositionally biased region" description="Low complexity" evidence="11">
    <location>
        <begin position="1436"/>
        <end position="1460"/>
    </location>
</feature>
<comment type="catalytic activity">
    <reaction evidence="8">
        <text>L-threonyl-[protein] + ATP = O-phospho-L-threonyl-[protein] + ADP + H(+)</text>
        <dbReference type="Rhea" id="RHEA:46608"/>
        <dbReference type="Rhea" id="RHEA-COMP:11060"/>
        <dbReference type="Rhea" id="RHEA-COMP:11605"/>
        <dbReference type="ChEBI" id="CHEBI:15378"/>
        <dbReference type="ChEBI" id="CHEBI:30013"/>
        <dbReference type="ChEBI" id="CHEBI:30616"/>
        <dbReference type="ChEBI" id="CHEBI:61977"/>
        <dbReference type="ChEBI" id="CHEBI:456216"/>
        <dbReference type="EC" id="2.7.11.1"/>
    </reaction>
</comment>
<dbReference type="SMART" id="SM00220">
    <property type="entry name" value="S_TKc"/>
    <property type="match status" value="1"/>
</dbReference>
<feature type="region of interest" description="Disordered" evidence="11">
    <location>
        <begin position="610"/>
        <end position="668"/>
    </location>
</feature>
<dbReference type="InterPro" id="IPR008271">
    <property type="entry name" value="Ser/Thr_kinase_AS"/>
</dbReference>
<keyword evidence="4" id="KW-0808">Transferase</keyword>
<evidence type="ECO:0000256" key="2">
    <source>
        <dbReference type="ARBA" id="ARBA00022527"/>
    </source>
</evidence>
<dbReference type="InterPro" id="IPR050236">
    <property type="entry name" value="Ser_Thr_kinase_AGC"/>
</dbReference>
<evidence type="ECO:0000256" key="6">
    <source>
        <dbReference type="ARBA" id="ARBA00022777"/>
    </source>
</evidence>